<dbReference type="Gene3D" id="3.40.50.720">
    <property type="entry name" value="NAD(P)-binding Rossmann-like Domain"/>
    <property type="match status" value="1"/>
</dbReference>
<evidence type="ECO:0000259" key="1">
    <source>
        <dbReference type="Pfam" id="PF04321"/>
    </source>
</evidence>
<sequence length="257" mass="28402">MASLLITGLNGTLAPKLAALAQERGLRPLGWDRVLLDPQDLAAGQAWLDARQPDAIAHLAMGGADWAENLAGWAARNKRPFLFTSTAMVFDQLPDGPHRPGDVRTAKDDYGRYKIACEDAVRAAHPAATITRIGWQIAADGRGNNMLAALDEWQRREGRVGASRAWIPACSFMEDTAAALLDLLLAKTPSAGPVHLDSNAREGHSFDRIAAALRERFERSDWRIEVHEDYRHDQRLAGDEEGWMPDLSMRLPALLRR</sequence>
<organism evidence="2 3">
    <name type="scientific">Roseateles violae</name>
    <dbReference type="NCBI Taxonomy" id="3058042"/>
    <lineage>
        <taxon>Bacteria</taxon>
        <taxon>Pseudomonadati</taxon>
        <taxon>Pseudomonadota</taxon>
        <taxon>Betaproteobacteria</taxon>
        <taxon>Burkholderiales</taxon>
        <taxon>Sphaerotilaceae</taxon>
        <taxon>Roseateles</taxon>
    </lineage>
</organism>
<name>A0ABT8DXZ7_9BURK</name>
<dbReference type="InterPro" id="IPR029903">
    <property type="entry name" value="RmlD-like-bd"/>
</dbReference>
<dbReference type="InterPro" id="IPR036291">
    <property type="entry name" value="NAD(P)-bd_dom_sf"/>
</dbReference>
<accession>A0ABT8DXZ7</accession>
<comment type="caution">
    <text evidence="2">The sequence shown here is derived from an EMBL/GenBank/DDBJ whole genome shotgun (WGS) entry which is preliminary data.</text>
</comment>
<feature type="domain" description="RmlD-like substrate binding" evidence="1">
    <location>
        <begin position="67"/>
        <end position="183"/>
    </location>
</feature>
<protein>
    <submittedName>
        <fullName evidence="2">Sugar nucleotide-binding protein</fullName>
    </submittedName>
</protein>
<dbReference type="RefSeq" id="WP_290360263.1">
    <property type="nucleotide sequence ID" value="NZ_JAUHHC010000004.1"/>
</dbReference>
<dbReference type="SUPFAM" id="SSF51735">
    <property type="entry name" value="NAD(P)-binding Rossmann-fold domains"/>
    <property type="match status" value="1"/>
</dbReference>
<proteinExistence type="predicted"/>
<dbReference type="EMBL" id="JAUHHC010000004">
    <property type="protein sequence ID" value="MDN3921962.1"/>
    <property type="molecule type" value="Genomic_DNA"/>
</dbReference>
<reference evidence="2 3" key="1">
    <citation type="submission" date="2023-06" db="EMBL/GenBank/DDBJ databases">
        <title>Pelomonas sp. PFR6 16S ribosomal RNA gene Genome sequencing and assembly.</title>
        <authorList>
            <person name="Woo H."/>
        </authorList>
    </citation>
    <scope>NUCLEOTIDE SEQUENCE [LARGE SCALE GENOMIC DNA]</scope>
    <source>
        <strain evidence="2 3">PFR6</strain>
    </source>
</reference>
<keyword evidence="3" id="KW-1185">Reference proteome</keyword>
<dbReference type="Proteomes" id="UP001228044">
    <property type="component" value="Unassembled WGS sequence"/>
</dbReference>
<evidence type="ECO:0000313" key="3">
    <source>
        <dbReference type="Proteomes" id="UP001228044"/>
    </source>
</evidence>
<gene>
    <name evidence="2" type="ORF">QWJ38_16855</name>
</gene>
<evidence type="ECO:0000313" key="2">
    <source>
        <dbReference type="EMBL" id="MDN3921962.1"/>
    </source>
</evidence>
<dbReference type="Pfam" id="PF04321">
    <property type="entry name" value="RmlD_sub_bind"/>
    <property type="match status" value="1"/>
</dbReference>